<evidence type="ECO:0000256" key="1">
    <source>
        <dbReference type="ARBA" id="ARBA00022450"/>
    </source>
</evidence>
<evidence type="ECO:0000313" key="5">
    <source>
        <dbReference type="Proteomes" id="UP001595851"/>
    </source>
</evidence>
<dbReference type="RefSeq" id="WP_379535443.1">
    <property type="nucleotide sequence ID" value="NZ_JBHSBI010000047.1"/>
</dbReference>
<sequence>MTELEELIADVISAVGGLRLPVDAVFFESGVTSVMLPAVHEEIRRRTGRDFPITAFFGHPTIRSLAAYLDRPLAAPEPLNDRPQGLAAARRNLRAQLMQRKG</sequence>
<protein>
    <submittedName>
        <fullName evidence="4">Acyl carrier protein</fullName>
    </submittedName>
</protein>
<name>A0ABV8GS22_9ACTN</name>
<dbReference type="PROSITE" id="PS50075">
    <property type="entry name" value="CARRIER"/>
    <property type="match status" value="1"/>
</dbReference>
<feature type="domain" description="Carrier" evidence="3">
    <location>
        <begin position="1"/>
        <end position="73"/>
    </location>
</feature>
<evidence type="ECO:0000256" key="2">
    <source>
        <dbReference type="ARBA" id="ARBA00022553"/>
    </source>
</evidence>
<proteinExistence type="predicted"/>
<keyword evidence="2" id="KW-0597">Phosphoprotein</keyword>
<organism evidence="4 5">
    <name type="scientific">Nonomuraea purpurea</name>
    <dbReference type="NCBI Taxonomy" id="1849276"/>
    <lineage>
        <taxon>Bacteria</taxon>
        <taxon>Bacillati</taxon>
        <taxon>Actinomycetota</taxon>
        <taxon>Actinomycetes</taxon>
        <taxon>Streptosporangiales</taxon>
        <taxon>Streptosporangiaceae</taxon>
        <taxon>Nonomuraea</taxon>
    </lineage>
</organism>
<dbReference type="Pfam" id="PF00550">
    <property type="entry name" value="PP-binding"/>
    <property type="match status" value="1"/>
</dbReference>
<accession>A0ABV8GS22</accession>
<dbReference type="InterPro" id="IPR009081">
    <property type="entry name" value="PP-bd_ACP"/>
</dbReference>
<evidence type="ECO:0000259" key="3">
    <source>
        <dbReference type="PROSITE" id="PS50075"/>
    </source>
</evidence>
<gene>
    <name evidence="4" type="ORF">ACFOY2_51055</name>
</gene>
<evidence type="ECO:0000313" key="4">
    <source>
        <dbReference type="EMBL" id="MFC4015630.1"/>
    </source>
</evidence>
<dbReference type="SUPFAM" id="SSF47336">
    <property type="entry name" value="ACP-like"/>
    <property type="match status" value="1"/>
</dbReference>
<dbReference type="Proteomes" id="UP001595851">
    <property type="component" value="Unassembled WGS sequence"/>
</dbReference>
<keyword evidence="5" id="KW-1185">Reference proteome</keyword>
<keyword evidence="1" id="KW-0596">Phosphopantetheine</keyword>
<dbReference type="Gene3D" id="1.10.1200.10">
    <property type="entry name" value="ACP-like"/>
    <property type="match status" value="1"/>
</dbReference>
<reference evidence="5" key="1">
    <citation type="journal article" date="2019" name="Int. J. Syst. Evol. Microbiol.">
        <title>The Global Catalogue of Microorganisms (GCM) 10K type strain sequencing project: providing services to taxonomists for standard genome sequencing and annotation.</title>
        <authorList>
            <consortium name="The Broad Institute Genomics Platform"/>
            <consortium name="The Broad Institute Genome Sequencing Center for Infectious Disease"/>
            <person name="Wu L."/>
            <person name="Ma J."/>
        </authorList>
    </citation>
    <scope>NUCLEOTIDE SEQUENCE [LARGE SCALE GENOMIC DNA]</scope>
    <source>
        <strain evidence="5">TBRC 1276</strain>
    </source>
</reference>
<dbReference type="SMART" id="SM00823">
    <property type="entry name" value="PKS_PP"/>
    <property type="match status" value="1"/>
</dbReference>
<comment type="caution">
    <text evidence="4">The sequence shown here is derived from an EMBL/GenBank/DDBJ whole genome shotgun (WGS) entry which is preliminary data.</text>
</comment>
<dbReference type="InterPro" id="IPR036736">
    <property type="entry name" value="ACP-like_sf"/>
</dbReference>
<dbReference type="InterPro" id="IPR020806">
    <property type="entry name" value="PKS_PP-bd"/>
</dbReference>
<dbReference type="EMBL" id="JBHSBI010000047">
    <property type="protein sequence ID" value="MFC4015630.1"/>
    <property type="molecule type" value="Genomic_DNA"/>
</dbReference>